<dbReference type="AlphaFoldDB" id="A0A1N6CQZ2"/>
<evidence type="ECO:0000313" key="2">
    <source>
        <dbReference type="Proteomes" id="UP000185192"/>
    </source>
</evidence>
<evidence type="ECO:0008006" key="3">
    <source>
        <dbReference type="Google" id="ProtNLM"/>
    </source>
</evidence>
<name>A0A1N6CQZ2_9SPHN</name>
<dbReference type="EMBL" id="FSQW01000001">
    <property type="protein sequence ID" value="SIN60942.1"/>
    <property type="molecule type" value="Genomic_DNA"/>
</dbReference>
<dbReference type="STRING" id="1123272.SAMN02745824_0776"/>
<dbReference type="Gene3D" id="1.25.40.10">
    <property type="entry name" value="Tetratricopeptide repeat domain"/>
    <property type="match status" value="1"/>
</dbReference>
<protein>
    <recommendedName>
        <fullName evidence="3">Sel1 repeat-containing protein</fullName>
    </recommendedName>
</protein>
<sequence length="207" mass="22483">MQLAVSLALFAATQGTVIGEYDPGAYARAITECDRQMAHPDDPHRITPGVTRKDANLPAAVKACKAAIAADPDNPRLHYQLARAYGYSGLGKKALPWRARSVAAGYPQSLFVVGYITLLGLNEQPQDTCEGGRLIRASAKAGRLAGQIAFPDHYLEGRFAECGFDVTRMELLSYLEAAQENPGGDFYRAILIRRLADDVRSEESLAE</sequence>
<organism evidence="1 2">
    <name type="scientific">Parasphingorhabdus marina DSM 22363</name>
    <dbReference type="NCBI Taxonomy" id="1123272"/>
    <lineage>
        <taxon>Bacteria</taxon>
        <taxon>Pseudomonadati</taxon>
        <taxon>Pseudomonadota</taxon>
        <taxon>Alphaproteobacteria</taxon>
        <taxon>Sphingomonadales</taxon>
        <taxon>Sphingomonadaceae</taxon>
        <taxon>Parasphingorhabdus</taxon>
    </lineage>
</organism>
<reference evidence="2" key="1">
    <citation type="submission" date="2016-11" db="EMBL/GenBank/DDBJ databases">
        <authorList>
            <person name="Varghese N."/>
            <person name="Submissions S."/>
        </authorList>
    </citation>
    <scope>NUCLEOTIDE SEQUENCE [LARGE SCALE GENOMIC DNA]</scope>
    <source>
        <strain evidence="2">DSM 22363</strain>
    </source>
</reference>
<evidence type="ECO:0000313" key="1">
    <source>
        <dbReference type="EMBL" id="SIN60942.1"/>
    </source>
</evidence>
<proteinExistence type="predicted"/>
<dbReference type="SUPFAM" id="SSF48452">
    <property type="entry name" value="TPR-like"/>
    <property type="match status" value="1"/>
</dbReference>
<dbReference type="InterPro" id="IPR011990">
    <property type="entry name" value="TPR-like_helical_dom_sf"/>
</dbReference>
<keyword evidence="2" id="KW-1185">Reference proteome</keyword>
<dbReference type="OrthoDB" id="5321503at2"/>
<dbReference type="Proteomes" id="UP000185192">
    <property type="component" value="Unassembled WGS sequence"/>
</dbReference>
<dbReference type="RefSeq" id="WP_074203799.1">
    <property type="nucleotide sequence ID" value="NZ_FSQW01000001.1"/>
</dbReference>
<accession>A0A1N6CQZ2</accession>
<gene>
    <name evidence="1" type="ORF">SAMN02745824_0776</name>
</gene>